<evidence type="ECO:0000256" key="1">
    <source>
        <dbReference type="ARBA" id="ARBA00022729"/>
    </source>
</evidence>
<dbReference type="GO" id="GO:0046688">
    <property type="term" value="P:response to copper ion"/>
    <property type="evidence" value="ECO:0007669"/>
    <property type="project" value="InterPro"/>
</dbReference>
<accession>A0A2T4UHW3</accession>
<dbReference type="GO" id="GO:0005507">
    <property type="term" value="F:copper ion binding"/>
    <property type="evidence" value="ECO:0007669"/>
    <property type="project" value="InterPro"/>
</dbReference>
<evidence type="ECO:0000256" key="2">
    <source>
        <dbReference type="ARBA" id="ARBA00023008"/>
    </source>
</evidence>
<evidence type="ECO:0000256" key="3">
    <source>
        <dbReference type="SAM" id="SignalP"/>
    </source>
</evidence>
<evidence type="ECO:0000259" key="4">
    <source>
        <dbReference type="Pfam" id="PF04234"/>
    </source>
</evidence>
<dbReference type="InterPro" id="IPR014755">
    <property type="entry name" value="Cu-Rt/internalin_Ig-like"/>
</dbReference>
<sequence length="120" mass="13169">MTRTTLRRAAVLGTLGALTFSTTALGHAEVDQRLPKPGASLSSGPKTVYVSFTQQIKSGGSFTVTRGSRTVLRGKNDPRNVKRIIGKSSKRLAKGTYKVTWRATYIDGHRETGSWTFRVR</sequence>
<keyword evidence="2" id="KW-0186">Copper</keyword>
<reference evidence="5 6" key="1">
    <citation type="submission" date="2018-03" db="EMBL/GenBank/DDBJ databases">
        <title>Aquarubrobacter algicola gen. nov., sp. nov., a novel actinobacterium isolated from shallow eutrophic lake during the end of cyanobacterial harmful algal blooms.</title>
        <authorList>
            <person name="Chun S.J."/>
        </authorList>
    </citation>
    <scope>NUCLEOTIDE SEQUENCE [LARGE SCALE GENOMIC DNA]</scope>
    <source>
        <strain evidence="5 6">Seoho-28</strain>
    </source>
</reference>
<dbReference type="SUPFAM" id="SSF81296">
    <property type="entry name" value="E set domains"/>
    <property type="match status" value="1"/>
</dbReference>
<gene>
    <name evidence="5" type="ORF">C7Y72_03705</name>
</gene>
<feature type="chain" id="PRO_5039625629" description="CopC domain-containing protein" evidence="3">
    <location>
        <begin position="25"/>
        <end position="120"/>
    </location>
</feature>
<dbReference type="AlphaFoldDB" id="A0A2T4UHW3"/>
<dbReference type="RefSeq" id="WP_107567255.1">
    <property type="nucleotide sequence ID" value="NZ_PYYB01000001.1"/>
</dbReference>
<name>A0A2T4UHW3_9ACTN</name>
<dbReference type="OrthoDB" id="5242236at2"/>
<evidence type="ECO:0000313" key="6">
    <source>
        <dbReference type="Proteomes" id="UP000240739"/>
    </source>
</evidence>
<dbReference type="Proteomes" id="UP000240739">
    <property type="component" value="Unassembled WGS sequence"/>
</dbReference>
<proteinExistence type="predicted"/>
<dbReference type="InterPro" id="IPR014756">
    <property type="entry name" value="Ig_E-set"/>
</dbReference>
<dbReference type="GO" id="GO:0042597">
    <property type="term" value="C:periplasmic space"/>
    <property type="evidence" value="ECO:0007669"/>
    <property type="project" value="InterPro"/>
</dbReference>
<feature type="domain" description="CopC" evidence="4">
    <location>
        <begin position="27"/>
        <end position="119"/>
    </location>
</feature>
<organism evidence="5 6">
    <name type="scientific">Paraconexibacter algicola</name>
    <dbReference type="NCBI Taxonomy" id="2133960"/>
    <lineage>
        <taxon>Bacteria</taxon>
        <taxon>Bacillati</taxon>
        <taxon>Actinomycetota</taxon>
        <taxon>Thermoleophilia</taxon>
        <taxon>Solirubrobacterales</taxon>
        <taxon>Paraconexibacteraceae</taxon>
        <taxon>Paraconexibacter</taxon>
    </lineage>
</organism>
<keyword evidence="6" id="KW-1185">Reference proteome</keyword>
<keyword evidence="1 3" id="KW-0732">Signal</keyword>
<dbReference type="InterPro" id="IPR007348">
    <property type="entry name" value="CopC_dom"/>
</dbReference>
<protein>
    <recommendedName>
        <fullName evidence="4">CopC domain-containing protein</fullName>
    </recommendedName>
</protein>
<feature type="signal peptide" evidence="3">
    <location>
        <begin position="1"/>
        <end position="24"/>
    </location>
</feature>
<dbReference type="Gene3D" id="2.60.40.1220">
    <property type="match status" value="1"/>
</dbReference>
<dbReference type="Pfam" id="PF04234">
    <property type="entry name" value="CopC"/>
    <property type="match status" value="1"/>
</dbReference>
<comment type="caution">
    <text evidence="5">The sequence shown here is derived from an EMBL/GenBank/DDBJ whole genome shotgun (WGS) entry which is preliminary data.</text>
</comment>
<dbReference type="EMBL" id="PYYB01000001">
    <property type="protein sequence ID" value="PTL58818.1"/>
    <property type="molecule type" value="Genomic_DNA"/>
</dbReference>
<evidence type="ECO:0000313" key="5">
    <source>
        <dbReference type="EMBL" id="PTL58818.1"/>
    </source>
</evidence>